<evidence type="ECO:0000256" key="3">
    <source>
        <dbReference type="ARBA" id="ARBA00013266"/>
    </source>
</evidence>
<evidence type="ECO:0000313" key="9">
    <source>
        <dbReference type="Proteomes" id="UP000825935"/>
    </source>
</evidence>
<dbReference type="Pfam" id="PF06426">
    <property type="entry name" value="SATase_N"/>
    <property type="match status" value="1"/>
</dbReference>
<feature type="domain" description="Serine acetyltransferase N-terminal" evidence="7">
    <location>
        <begin position="33"/>
        <end position="137"/>
    </location>
</feature>
<comment type="pathway">
    <text evidence="1">Amino-acid biosynthesis; L-cysteine biosynthesis; L-cysteine from L-serine: step 1/2.</text>
</comment>
<evidence type="ECO:0000256" key="4">
    <source>
        <dbReference type="ARBA" id="ARBA00022605"/>
    </source>
</evidence>
<dbReference type="GO" id="GO:0009001">
    <property type="term" value="F:serine O-acetyltransferase activity"/>
    <property type="evidence" value="ECO:0007669"/>
    <property type="project" value="UniProtKB-EC"/>
</dbReference>
<keyword evidence="6" id="KW-0012">Acyltransferase</keyword>
<dbReference type="AlphaFoldDB" id="A0A8T2U3D7"/>
<dbReference type="PROSITE" id="PS00101">
    <property type="entry name" value="HEXAPEP_TRANSFERASES"/>
    <property type="match status" value="1"/>
</dbReference>
<dbReference type="InterPro" id="IPR018357">
    <property type="entry name" value="Hexapep_transf_CS"/>
</dbReference>
<dbReference type="CDD" id="cd03354">
    <property type="entry name" value="LbH_SAT"/>
    <property type="match status" value="1"/>
</dbReference>
<name>A0A8T2U3D7_CERRI</name>
<dbReference type="OrthoDB" id="25818at2759"/>
<organism evidence="8 9">
    <name type="scientific">Ceratopteris richardii</name>
    <name type="common">Triangle waterfern</name>
    <dbReference type="NCBI Taxonomy" id="49495"/>
    <lineage>
        <taxon>Eukaryota</taxon>
        <taxon>Viridiplantae</taxon>
        <taxon>Streptophyta</taxon>
        <taxon>Embryophyta</taxon>
        <taxon>Tracheophyta</taxon>
        <taxon>Polypodiopsida</taxon>
        <taxon>Polypodiidae</taxon>
        <taxon>Polypodiales</taxon>
        <taxon>Pteridineae</taxon>
        <taxon>Pteridaceae</taxon>
        <taxon>Parkerioideae</taxon>
        <taxon>Ceratopteris</taxon>
    </lineage>
</organism>
<dbReference type="NCBIfam" id="TIGR01172">
    <property type="entry name" value="cysE"/>
    <property type="match status" value="1"/>
</dbReference>
<dbReference type="GO" id="GO:0005737">
    <property type="term" value="C:cytoplasm"/>
    <property type="evidence" value="ECO:0007669"/>
    <property type="project" value="InterPro"/>
</dbReference>
<dbReference type="InterPro" id="IPR005881">
    <property type="entry name" value="Ser_O-AcTrfase"/>
</dbReference>
<dbReference type="SUPFAM" id="SSF51161">
    <property type="entry name" value="Trimeric LpxA-like enzymes"/>
    <property type="match status" value="1"/>
</dbReference>
<evidence type="ECO:0000259" key="7">
    <source>
        <dbReference type="SMART" id="SM00971"/>
    </source>
</evidence>
<comment type="similarity">
    <text evidence="2">Belongs to the transferase hexapeptide repeat family.</text>
</comment>
<dbReference type="PANTHER" id="PTHR42811">
    <property type="entry name" value="SERINE ACETYLTRANSFERASE"/>
    <property type="match status" value="1"/>
</dbReference>
<dbReference type="InterPro" id="IPR042122">
    <property type="entry name" value="Ser_AcTrfase_N_sf"/>
</dbReference>
<dbReference type="Pfam" id="PF00132">
    <property type="entry name" value="Hexapep"/>
    <property type="match status" value="1"/>
</dbReference>
<gene>
    <name evidence="8" type="ORF">KP509_09G000500</name>
</gene>
<evidence type="ECO:0000256" key="6">
    <source>
        <dbReference type="ARBA" id="ARBA00023315"/>
    </source>
</evidence>
<dbReference type="FunFam" id="2.160.10.10:FF:000002">
    <property type="entry name" value="Serine acetyltransferase"/>
    <property type="match status" value="1"/>
</dbReference>
<proteinExistence type="inferred from homology"/>
<dbReference type="GO" id="GO:0006535">
    <property type="term" value="P:cysteine biosynthetic process from serine"/>
    <property type="evidence" value="ECO:0007669"/>
    <property type="project" value="InterPro"/>
</dbReference>
<dbReference type="InterPro" id="IPR045304">
    <property type="entry name" value="LbH_SAT"/>
</dbReference>
<dbReference type="Gene3D" id="2.160.10.10">
    <property type="entry name" value="Hexapeptide repeat proteins"/>
    <property type="match status" value="1"/>
</dbReference>
<evidence type="ECO:0000313" key="8">
    <source>
        <dbReference type="EMBL" id="KAH7428416.1"/>
    </source>
</evidence>
<protein>
    <recommendedName>
        <fullName evidence="3">serine O-acetyltransferase</fullName>
        <ecNumber evidence="3">2.3.1.30</ecNumber>
    </recommendedName>
</protein>
<keyword evidence="9" id="KW-1185">Reference proteome</keyword>
<dbReference type="NCBIfam" id="NF041874">
    <property type="entry name" value="EPS_EpsC"/>
    <property type="match status" value="1"/>
</dbReference>
<dbReference type="InterPro" id="IPR001451">
    <property type="entry name" value="Hexapep"/>
</dbReference>
<comment type="caution">
    <text evidence="8">The sequence shown here is derived from an EMBL/GenBank/DDBJ whole genome shotgun (WGS) entry which is preliminary data.</text>
</comment>
<dbReference type="OMA" id="CEDEAWV"/>
<evidence type="ECO:0000256" key="5">
    <source>
        <dbReference type="ARBA" id="ARBA00022679"/>
    </source>
</evidence>
<keyword evidence="5" id="KW-0808">Transferase</keyword>
<dbReference type="Gene3D" id="1.10.3130.10">
    <property type="entry name" value="serine acetyltransferase, domain 1"/>
    <property type="match status" value="1"/>
</dbReference>
<evidence type="ECO:0000256" key="1">
    <source>
        <dbReference type="ARBA" id="ARBA00004876"/>
    </source>
</evidence>
<dbReference type="SMART" id="SM00971">
    <property type="entry name" value="SATase_N"/>
    <property type="match status" value="1"/>
</dbReference>
<dbReference type="EMBL" id="CM035414">
    <property type="protein sequence ID" value="KAH7428416.1"/>
    <property type="molecule type" value="Genomic_DNA"/>
</dbReference>
<sequence>MEDALDKPHELANGVSYASNGNTKALNSAEEELWITIRQEASDIVSEESFLSKHLNIYILCHGSLEHALGFLLANKLASSTLNSDDLYSIFLDALRSSRKLIESIYADLKAIKEKDPACTSYCHCILNFKGFQACQSYRVSHYLWGRGRKTLACVLQSRISEVFDVDIHPAAKIGKGVLFDHATGVVIGETAVVGDNVSILHGVTLGGTGKQGGDRHPKIQDGVLIGAGASIIGNVIVGEGAKIGAGAVVLMDIPSKTTAVGCPARLVGSRNNPSKLKDIPSETMDHVSYVLEWSDYVI</sequence>
<keyword evidence="4" id="KW-0028">Amino-acid biosynthesis</keyword>
<dbReference type="EC" id="2.3.1.30" evidence="3"/>
<evidence type="ECO:0000256" key="2">
    <source>
        <dbReference type="ARBA" id="ARBA00007274"/>
    </source>
</evidence>
<dbReference type="Proteomes" id="UP000825935">
    <property type="component" value="Chromosome 9"/>
</dbReference>
<accession>A0A8T2U3D7</accession>
<dbReference type="InterPro" id="IPR010493">
    <property type="entry name" value="Ser_AcTrfase_N"/>
</dbReference>
<dbReference type="InterPro" id="IPR053376">
    <property type="entry name" value="Serine_acetyltransferase"/>
</dbReference>
<reference evidence="8" key="1">
    <citation type="submission" date="2021-08" db="EMBL/GenBank/DDBJ databases">
        <title>WGS assembly of Ceratopteris richardii.</title>
        <authorList>
            <person name="Marchant D.B."/>
            <person name="Chen G."/>
            <person name="Jenkins J."/>
            <person name="Shu S."/>
            <person name="Leebens-Mack J."/>
            <person name="Grimwood J."/>
            <person name="Schmutz J."/>
            <person name="Soltis P."/>
            <person name="Soltis D."/>
            <person name="Chen Z.-H."/>
        </authorList>
    </citation>
    <scope>NUCLEOTIDE SEQUENCE</scope>
    <source>
        <strain evidence="8">Whitten #5841</strain>
        <tissue evidence="8">Leaf</tissue>
    </source>
</reference>
<dbReference type="InterPro" id="IPR011004">
    <property type="entry name" value="Trimer_LpxA-like_sf"/>
</dbReference>